<dbReference type="EMBL" id="AUZX01015434">
    <property type="protein sequence ID" value="EQD29046.1"/>
    <property type="molecule type" value="Genomic_DNA"/>
</dbReference>
<protein>
    <submittedName>
        <fullName evidence="1">Replication factor C large subunit</fullName>
    </submittedName>
</protein>
<proteinExistence type="predicted"/>
<sequence>MTIEFKLYNRKRDVDYNENVRKLRTNIMKMVEESDLRISQSDVSQILERNFPDIRGIINDVQSIALSSNSEMNENLAESSRDTEKFYF</sequence>
<dbReference type="AlphaFoldDB" id="T0Y1T9"/>
<reference evidence="1" key="2">
    <citation type="journal article" date="2014" name="ISME J.">
        <title>Microbial stratification in low pH oxic and suboxic macroscopic growths along an acid mine drainage.</title>
        <authorList>
            <person name="Mendez-Garcia C."/>
            <person name="Mesa V."/>
            <person name="Sprenger R.R."/>
            <person name="Richter M."/>
            <person name="Diez M.S."/>
            <person name="Solano J."/>
            <person name="Bargiela R."/>
            <person name="Golyshina O.V."/>
            <person name="Manteca A."/>
            <person name="Ramos J.L."/>
            <person name="Gallego J.R."/>
            <person name="Llorente I."/>
            <person name="Martins Dos Santos V.A."/>
            <person name="Jensen O.N."/>
            <person name="Pelaez A.I."/>
            <person name="Sanchez J."/>
            <person name="Ferrer M."/>
        </authorList>
    </citation>
    <scope>NUCLEOTIDE SEQUENCE</scope>
</reference>
<gene>
    <name evidence="1" type="ORF">B1A_20899</name>
</gene>
<accession>T0Y1T9</accession>
<organism evidence="1">
    <name type="scientific">mine drainage metagenome</name>
    <dbReference type="NCBI Taxonomy" id="410659"/>
    <lineage>
        <taxon>unclassified sequences</taxon>
        <taxon>metagenomes</taxon>
        <taxon>ecological metagenomes</taxon>
    </lineage>
</organism>
<name>T0Y1T9_9ZZZZ</name>
<evidence type="ECO:0000313" key="1">
    <source>
        <dbReference type="EMBL" id="EQD29046.1"/>
    </source>
</evidence>
<reference evidence="1" key="1">
    <citation type="submission" date="2013-08" db="EMBL/GenBank/DDBJ databases">
        <authorList>
            <person name="Mendez C."/>
            <person name="Richter M."/>
            <person name="Ferrer M."/>
            <person name="Sanchez J."/>
        </authorList>
    </citation>
    <scope>NUCLEOTIDE SEQUENCE</scope>
</reference>
<comment type="caution">
    <text evidence="1">The sequence shown here is derived from an EMBL/GenBank/DDBJ whole genome shotgun (WGS) entry which is preliminary data.</text>
</comment>